<sequence length="64" mass="7559">MEVTEGRRRQRLGTRAIDLLRQQHPGRTVFARPPGGEDAFWQSLGWEHVRHAQNRDYPPLLLKR</sequence>
<organism evidence="1 2">
    <name type="scientific">Pseudarthrobacter humi</name>
    <dbReference type="NCBI Taxonomy" id="2952523"/>
    <lineage>
        <taxon>Bacteria</taxon>
        <taxon>Bacillati</taxon>
        <taxon>Actinomycetota</taxon>
        <taxon>Actinomycetes</taxon>
        <taxon>Micrococcales</taxon>
        <taxon>Micrococcaceae</taxon>
        <taxon>Pseudarthrobacter</taxon>
    </lineage>
</organism>
<evidence type="ECO:0000313" key="1">
    <source>
        <dbReference type="EMBL" id="MCP8999479.1"/>
    </source>
</evidence>
<dbReference type="RefSeq" id="WP_254748813.1">
    <property type="nucleotide sequence ID" value="NZ_JANCLV010000003.1"/>
</dbReference>
<dbReference type="EMBL" id="JANCLV010000003">
    <property type="protein sequence ID" value="MCP8999479.1"/>
    <property type="molecule type" value="Genomic_DNA"/>
</dbReference>
<comment type="caution">
    <text evidence="1">The sequence shown here is derived from an EMBL/GenBank/DDBJ whole genome shotgun (WGS) entry which is preliminary data.</text>
</comment>
<dbReference type="Proteomes" id="UP001524318">
    <property type="component" value="Unassembled WGS sequence"/>
</dbReference>
<accession>A0ABT1LMY3</accession>
<evidence type="ECO:0008006" key="3">
    <source>
        <dbReference type="Google" id="ProtNLM"/>
    </source>
</evidence>
<keyword evidence="2" id="KW-1185">Reference proteome</keyword>
<gene>
    <name evidence="1" type="ORF">NFC73_06995</name>
</gene>
<proteinExistence type="predicted"/>
<reference evidence="1 2" key="1">
    <citation type="submission" date="2022-06" db="EMBL/GenBank/DDBJ databases">
        <title>Pseudarthrobacter sp. strain RMG13 Genome sequencing and assembly.</title>
        <authorList>
            <person name="Kim I."/>
        </authorList>
    </citation>
    <scope>NUCLEOTIDE SEQUENCE [LARGE SCALE GENOMIC DNA]</scope>
    <source>
        <strain evidence="1 2">RMG13</strain>
    </source>
</reference>
<name>A0ABT1LMY3_9MICC</name>
<evidence type="ECO:0000313" key="2">
    <source>
        <dbReference type="Proteomes" id="UP001524318"/>
    </source>
</evidence>
<protein>
    <recommendedName>
        <fullName evidence="3">N-acetyltransferase domain-containing protein</fullName>
    </recommendedName>
</protein>